<dbReference type="InterPro" id="IPR001734">
    <property type="entry name" value="Na/solute_symporter"/>
</dbReference>
<gene>
    <name evidence="15" type="primary">putP</name>
    <name evidence="15" type="ORF">NC797_01375</name>
</gene>
<feature type="transmembrane region" description="Helical" evidence="14">
    <location>
        <begin position="463"/>
        <end position="480"/>
    </location>
</feature>
<comment type="catalytic activity">
    <reaction evidence="12">
        <text>L-proline(in) + Na(+)(in) = L-proline(out) + Na(+)(out)</text>
        <dbReference type="Rhea" id="RHEA:28967"/>
        <dbReference type="ChEBI" id="CHEBI:29101"/>
        <dbReference type="ChEBI" id="CHEBI:60039"/>
    </reaction>
</comment>
<dbReference type="PANTHER" id="PTHR48086:SF3">
    <property type="entry name" value="SODIUM_PROLINE SYMPORTER"/>
    <property type="match status" value="1"/>
</dbReference>
<feature type="transmembrane region" description="Helical" evidence="14">
    <location>
        <begin position="380"/>
        <end position="400"/>
    </location>
</feature>
<feature type="transmembrane region" description="Helical" evidence="14">
    <location>
        <begin position="239"/>
        <end position="264"/>
    </location>
</feature>
<keyword evidence="7 14" id="KW-1133">Transmembrane helix</keyword>
<protein>
    <recommendedName>
        <fullName evidence="14">Sodium/proline symporter</fullName>
    </recommendedName>
    <alternativeName>
        <fullName evidence="14">Proline permease</fullName>
    </alternativeName>
</protein>
<proteinExistence type="inferred from homology"/>
<feature type="transmembrane region" description="Helical" evidence="14">
    <location>
        <begin position="157"/>
        <end position="182"/>
    </location>
</feature>
<evidence type="ECO:0000313" key="16">
    <source>
        <dbReference type="Proteomes" id="UP001145050"/>
    </source>
</evidence>
<name>A0A9X4AM48_9BACI</name>
<evidence type="ECO:0000256" key="10">
    <source>
        <dbReference type="ARBA" id="ARBA00023136"/>
    </source>
</evidence>
<comment type="similarity">
    <text evidence="2 13">Belongs to the sodium:solute symporter (SSF) (TC 2.A.21) family.</text>
</comment>
<comment type="function">
    <text evidence="14">Catalyzes the sodium-dependent uptake of extracellular L-proline.</text>
</comment>
<comment type="subcellular location">
    <subcellularLocation>
        <location evidence="1 14">Cell membrane</location>
        <topology evidence="1 14">Multi-pass membrane protein</topology>
    </subcellularLocation>
</comment>
<dbReference type="InterPro" id="IPR011851">
    <property type="entry name" value="Na/Pro_symporter"/>
</dbReference>
<dbReference type="GO" id="GO:0031402">
    <property type="term" value="F:sodium ion binding"/>
    <property type="evidence" value="ECO:0007669"/>
    <property type="project" value="UniProtKB-UniRule"/>
</dbReference>
<feature type="transmembrane region" description="Helical" evidence="14">
    <location>
        <begin position="43"/>
        <end position="67"/>
    </location>
</feature>
<evidence type="ECO:0000256" key="9">
    <source>
        <dbReference type="ARBA" id="ARBA00023065"/>
    </source>
</evidence>
<dbReference type="InterPro" id="IPR018212">
    <property type="entry name" value="Na/solute_symporter_CS"/>
</dbReference>
<keyword evidence="5 14" id="KW-0812">Transmembrane</keyword>
<feature type="transmembrane region" description="Helical" evidence="14">
    <location>
        <begin position="330"/>
        <end position="351"/>
    </location>
</feature>
<evidence type="ECO:0000256" key="11">
    <source>
        <dbReference type="ARBA" id="ARBA00023201"/>
    </source>
</evidence>
<evidence type="ECO:0000256" key="4">
    <source>
        <dbReference type="ARBA" id="ARBA00022475"/>
    </source>
</evidence>
<keyword evidence="6 14" id="KW-0769">Symport</keyword>
<keyword evidence="3 14" id="KW-0813">Transport</keyword>
<dbReference type="InterPro" id="IPR050277">
    <property type="entry name" value="Sodium:Solute_Symporter"/>
</dbReference>
<dbReference type="PROSITE" id="PS00456">
    <property type="entry name" value="NA_SOLUT_SYMP_1"/>
    <property type="match status" value="1"/>
</dbReference>
<keyword evidence="9 14" id="KW-0406">Ion transport</keyword>
<dbReference type="Pfam" id="PF00474">
    <property type="entry name" value="SSF"/>
    <property type="match status" value="1"/>
</dbReference>
<evidence type="ECO:0000256" key="6">
    <source>
        <dbReference type="ARBA" id="ARBA00022847"/>
    </source>
</evidence>
<feature type="transmembrane region" description="Helical" evidence="14">
    <location>
        <begin position="73"/>
        <end position="92"/>
    </location>
</feature>
<dbReference type="PROSITE" id="PS50283">
    <property type="entry name" value="NA_SOLUT_SYMP_3"/>
    <property type="match status" value="1"/>
</dbReference>
<dbReference type="CDD" id="cd11475">
    <property type="entry name" value="SLC5sbd_PutP"/>
    <property type="match status" value="1"/>
</dbReference>
<dbReference type="GO" id="GO:0015193">
    <property type="term" value="F:L-proline transmembrane transporter activity"/>
    <property type="evidence" value="ECO:0007669"/>
    <property type="project" value="TreeGrafter"/>
</dbReference>
<evidence type="ECO:0000313" key="15">
    <source>
        <dbReference type="EMBL" id="MDC3423158.1"/>
    </source>
</evidence>
<evidence type="ECO:0000256" key="14">
    <source>
        <dbReference type="RuleBase" id="RU366012"/>
    </source>
</evidence>
<keyword evidence="11 14" id="KW-0739">Sodium transport</keyword>
<evidence type="ECO:0000256" key="12">
    <source>
        <dbReference type="ARBA" id="ARBA00033708"/>
    </source>
</evidence>
<evidence type="ECO:0000256" key="1">
    <source>
        <dbReference type="ARBA" id="ARBA00004651"/>
    </source>
</evidence>
<dbReference type="RefSeq" id="WP_272434816.1">
    <property type="nucleotide sequence ID" value="NZ_JAMQKB010000001.1"/>
</dbReference>
<feature type="transmembrane region" description="Helical" evidence="14">
    <location>
        <begin position="194"/>
        <end position="219"/>
    </location>
</feature>
<dbReference type="Gene3D" id="1.20.1730.10">
    <property type="entry name" value="Sodium/glucose cotransporter"/>
    <property type="match status" value="1"/>
</dbReference>
<dbReference type="NCBIfam" id="TIGR02121">
    <property type="entry name" value="Na_Pro_sym"/>
    <property type="match status" value="1"/>
</dbReference>
<dbReference type="AlphaFoldDB" id="A0A9X4AM48"/>
<keyword evidence="10 14" id="KW-0472">Membrane</keyword>
<evidence type="ECO:0000256" key="2">
    <source>
        <dbReference type="ARBA" id="ARBA00006434"/>
    </source>
</evidence>
<sequence length="499" mass="54139">MTATAITFIVYLAVMMAIGIITYKMTNTLSDYVLGGRQLGSWVTAFSAAASDFSGWLLIGLPGAAYASGMGQWSLWIAVGLAVGATINWTYVAKRLRVYTEYSKDSITLPEFFENRFRDHSNSLRVISALFILVFFLFYTASGLVAGAKLFQGTFGMGYQVALVVGALIIVSYTFLGGFLAVSYTDFIQGFLMFLALLFTSIYGLIEIGGFGGLFNALGSIDESLLNAFQGTSYDQPGGVLWEAAGPIGFIGIISAVAWGLGYFGQPHILARFMAIRSHKEIRKARLISVSLGLVLPLYSALIVGMLGIVTFDTPLEDPEQVFIQLVQFVYNPWIAGALLAAVLAAIMSTVDSQLLVSSSALSEDFYRKYLRKDASENELVWVGRISVLVIAIIALFLAWNENSSVLDLVSYAWAGFGATFGPAILFSLFWKKTSRNGILAGIIVGGITIFTWQYTGSALYEMVPGFLFSSIAIILFSLIGQGPSDEVKEEYDKVAGVK</sequence>
<dbReference type="EMBL" id="JAMQKB010000001">
    <property type="protein sequence ID" value="MDC3423158.1"/>
    <property type="molecule type" value="Genomic_DNA"/>
</dbReference>
<evidence type="ECO:0000256" key="8">
    <source>
        <dbReference type="ARBA" id="ARBA00023053"/>
    </source>
</evidence>
<evidence type="ECO:0000256" key="7">
    <source>
        <dbReference type="ARBA" id="ARBA00022989"/>
    </source>
</evidence>
<dbReference type="NCBIfam" id="TIGR00813">
    <property type="entry name" value="sss"/>
    <property type="match status" value="1"/>
</dbReference>
<dbReference type="InterPro" id="IPR038377">
    <property type="entry name" value="Na/Glc_symporter_sf"/>
</dbReference>
<dbReference type="GO" id="GO:0005298">
    <property type="term" value="F:proline:sodium symporter activity"/>
    <property type="evidence" value="ECO:0007669"/>
    <property type="project" value="UniProtKB-UniRule"/>
</dbReference>
<comment type="caution">
    <text evidence="15">The sequence shown here is derived from an EMBL/GenBank/DDBJ whole genome shotgun (WGS) entry which is preliminary data.</text>
</comment>
<keyword evidence="14" id="KW-0029">Amino-acid transport</keyword>
<dbReference type="GO" id="GO:0005886">
    <property type="term" value="C:plasma membrane"/>
    <property type="evidence" value="ECO:0007669"/>
    <property type="project" value="UniProtKB-SubCell"/>
</dbReference>
<evidence type="ECO:0000256" key="13">
    <source>
        <dbReference type="RuleBase" id="RU362091"/>
    </source>
</evidence>
<feature type="transmembrane region" description="Helical" evidence="14">
    <location>
        <begin position="6"/>
        <end position="23"/>
    </location>
</feature>
<dbReference type="GO" id="GO:0015824">
    <property type="term" value="P:proline transport"/>
    <property type="evidence" value="ECO:0007669"/>
    <property type="project" value="UniProtKB-UniRule"/>
</dbReference>
<keyword evidence="4 14" id="KW-1003">Cell membrane</keyword>
<reference evidence="15" key="1">
    <citation type="submission" date="2022-06" db="EMBL/GenBank/DDBJ databases">
        <title>Aquibacillus sp. a new bacterium isolated from soil saline samples.</title>
        <authorList>
            <person name="Galisteo C."/>
            <person name="De La Haba R."/>
            <person name="Sanchez-Porro C."/>
            <person name="Ventosa A."/>
        </authorList>
    </citation>
    <scope>NUCLEOTIDE SEQUENCE</scope>
    <source>
        <strain evidence="15">3ASR75-11</strain>
    </source>
</reference>
<organism evidence="15 16">
    <name type="scientific">Terrihalobacillus insolitus</name>
    <dbReference type="NCBI Taxonomy" id="2950438"/>
    <lineage>
        <taxon>Bacteria</taxon>
        <taxon>Bacillati</taxon>
        <taxon>Bacillota</taxon>
        <taxon>Bacilli</taxon>
        <taxon>Bacillales</taxon>
        <taxon>Bacillaceae</taxon>
        <taxon>Terrihalobacillus</taxon>
    </lineage>
</organism>
<keyword evidence="16" id="KW-1185">Reference proteome</keyword>
<accession>A0A9X4AM48</accession>
<feature type="transmembrane region" description="Helical" evidence="14">
    <location>
        <begin position="126"/>
        <end position="151"/>
    </location>
</feature>
<evidence type="ECO:0000256" key="3">
    <source>
        <dbReference type="ARBA" id="ARBA00022448"/>
    </source>
</evidence>
<dbReference type="PANTHER" id="PTHR48086">
    <property type="entry name" value="SODIUM/PROLINE SYMPORTER-RELATED"/>
    <property type="match status" value="1"/>
</dbReference>
<feature type="transmembrane region" description="Helical" evidence="14">
    <location>
        <begin position="285"/>
        <end position="310"/>
    </location>
</feature>
<keyword evidence="8 14" id="KW-0915">Sodium</keyword>
<feature type="transmembrane region" description="Helical" evidence="14">
    <location>
        <begin position="438"/>
        <end position="457"/>
    </location>
</feature>
<feature type="transmembrane region" description="Helical" evidence="14">
    <location>
        <begin position="412"/>
        <end position="431"/>
    </location>
</feature>
<dbReference type="Proteomes" id="UP001145050">
    <property type="component" value="Unassembled WGS sequence"/>
</dbReference>
<evidence type="ECO:0000256" key="5">
    <source>
        <dbReference type="ARBA" id="ARBA00022692"/>
    </source>
</evidence>